<dbReference type="AlphaFoldDB" id="A0AAV5J633"/>
<protein>
    <submittedName>
        <fullName evidence="1">Uncharacterized protein</fullName>
    </submittedName>
</protein>
<name>A0AAV5J633_9ROSI</name>
<dbReference type="SUPFAM" id="SSF48452">
    <property type="entry name" value="TPR-like"/>
    <property type="match status" value="1"/>
</dbReference>
<dbReference type="Gene3D" id="1.25.40.10">
    <property type="entry name" value="Tetratricopeptide repeat domain"/>
    <property type="match status" value="1"/>
</dbReference>
<dbReference type="GO" id="GO:0005739">
    <property type="term" value="C:mitochondrion"/>
    <property type="evidence" value="ECO:0007669"/>
    <property type="project" value="TreeGrafter"/>
</dbReference>
<evidence type="ECO:0000313" key="2">
    <source>
        <dbReference type="Proteomes" id="UP001054252"/>
    </source>
</evidence>
<dbReference type="InterPro" id="IPR011990">
    <property type="entry name" value="TPR-like_helical_dom_sf"/>
</dbReference>
<dbReference type="PANTHER" id="PTHR47868">
    <property type="entry name" value="OS05G0457700 PROTEIN"/>
    <property type="match status" value="1"/>
</dbReference>
<sequence>MLRTAFATALRRASRSGPSYVGVSILSPSPPPPPLRLVHHDAQNGSTASANPAVLQAINYALSNARSKKSDESYREGTMILEQCLNAQSSEDQAGQNSMGTLLLAMAHLLYESGNIDDAYVKLKGVLDLTETSLGVRAAACESAFGLSLQLGLDDDSTKIADNFLQLLEEGELKSDGGGSEILRVRARAVKGLAEFVKGNIESAESFFQGLHADCNCNAALSYGEFLHATRNFTLAKELYQRLTKEVHKNVNFSDINTSGVCNMAPNEVLLAATFALGQLEMHMGNFGDAEEILTEVLLKTEEQFGPHHPKVGVVLTCMAFLFRNKARQEGSSSLLIQEGLYRKALGYLNPPPVDVEGLDVTKINGRDMAALARGMVKKLMAFLAFSFFASYPSGLE</sequence>
<organism evidence="1 2">
    <name type="scientific">Rubroshorea leprosula</name>
    <dbReference type="NCBI Taxonomy" id="152421"/>
    <lineage>
        <taxon>Eukaryota</taxon>
        <taxon>Viridiplantae</taxon>
        <taxon>Streptophyta</taxon>
        <taxon>Embryophyta</taxon>
        <taxon>Tracheophyta</taxon>
        <taxon>Spermatophyta</taxon>
        <taxon>Magnoliopsida</taxon>
        <taxon>eudicotyledons</taxon>
        <taxon>Gunneridae</taxon>
        <taxon>Pentapetalae</taxon>
        <taxon>rosids</taxon>
        <taxon>malvids</taxon>
        <taxon>Malvales</taxon>
        <taxon>Dipterocarpaceae</taxon>
        <taxon>Rubroshorea</taxon>
    </lineage>
</organism>
<gene>
    <name evidence="1" type="ORF">SLEP1_g17828</name>
</gene>
<dbReference type="PANTHER" id="PTHR47868:SF2">
    <property type="entry name" value="OS05G0457700 PROTEIN"/>
    <property type="match status" value="1"/>
</dbReference>
<reference evidence="1 2" key="1">
    <citation type="journal article" date="2021" name="Commun. Biol.">
        <title>The genome of Shorea leprosula (Dipterocarpaceae) highlights the ecological relevance of drought in aseasonal tropical rainforests.</title>
        <authorList>
            <person name="Ng K.K.S."/>
            <person name="Kobayashi M.J."/>
            <person name="Fawcett J.A."/>
            <person name="Hatakeyama M."/>
            <person name="Paape T."/>
            <person name="Ng C.H."/>
            <person name="Ang C.C."/>
            <person name="Tnah L.H."/>
            <person name="Lee C.T."/>
            <person name="Nishiyama T."/>
            <person name="Sese J."/>
            <person name="O'Brien M.J."/>
            <person name="Copetti D."/>
            <person name="Mohd Noor M.I."/>
            <person name="Ong R.C."/>
            <person name="Putra M."/>
            <person name="Sireger I.Z."/>
            <person name="Indrioko S."/>
            <person name="Kosugi Y."/>
            <person name="Izuno A."/>
            <person name="Isagi Y."/>
            <person name="Lee S.L."/>
            <person name="Shimizu K.K."/>
        </authorList>
    </citation>
    <scope>NUCLEOTIDE SEQUENCE [LARGE SCALE GENOMIC DNA]</scope>
    <source>
        <strain evidence="1">214</strain>
    </source>
</reference>
<evidence type="ECO:0000313" key="1">
    <source>
        <dbReference type="EMBL" id="GKV05874.1"/>
    </source>
</evidence>
<keyword evidence="2" id="KW-1185">Reference proteome</keyword>
<dbReference type="EMBL" id="BPVZ01000024">
    <property type="protein sequence ID" value="GKV05874.1"/>
    <property type="molecule type" value="Genomic_DNA"/>
</dbReference>
<dbReference type="Proteomes" id="UP001054252">
    <property type="component" value="Unassembled WGS sequence"/>
</dbReference>
<proteinExistence type="predicted"/>
<comment type="caution">
    <text evidence="1">The sequence shown here is derived from an EMBL/GenBank/DDBJ whole genome shotgun (WGS) entry which is preliminary data.</text>
</comment>
<accession>A0AAV5J633</accession>